<dbReference type="EMBL" id="JAUFQU010000074">
    <property type="protein sequence ID" value="MDN3710088.1"/>
    <property type="molecule type" value="Genomic_DNA"/>
</dbReference>
<evidence type="ECO:0000313" key="3">
    <source>
        <dbReference type="Proteomes" id="UP001242368"/>
    </source>
</evidence>
<accession>A0ABT8CZS3</accession>
<sequence>MNNPTFDYVYGKREVIEPLPDEKSDNPSQDTSDQQIAGHETKMIQNGNNGTEDLVITTFSDEKQSLMTEDSVLRTPQKKWSLGLLSDNFRLILLSKSADML</sequence>
<organism evidence="2 3">
    <name type="scientific">Paenimyroides ceti</name>
    <dbReference type="NCBI Taxonomy" id="395087"/>
    <lineage>
        <taxon>Bacteria</taxon>
        <taxon>Pseudomonadati</taxon>
        <taxon>Bacteroidota</taxon>
        <taxon>Flavobacteriia</taxon>
        <taxon>Flavobacteriales</taxon>
        <taxon>Flavobacteriaceae</taxon>
        <taxon>Paenimyroides</taxon>
    </lineage>
</organism>
<name>A0ABT8CZS3_9FLAO</name>
<comment type="caution">
    <text evidence="2">The sequence shown here is derived from an EMBL/GenBank/DDBJ whole genome shotgun (WGS) entry which is preliminary data.</text>
</comment>
<feature type="compositionally biased region" description="Polar residues" evidence="1">
    <location>
        <begin position="26"/>
        <end position="35"/>
    </location>
</feature>
<reference evidence="3" key="1">
    <citation type="journal article" date="2019" name="Int. J. Syst. Evol. Microbiol.">
        <title>The Global Catalogue of Microorganisms (GCM) 10K type strain sequencing project: providing services to taxonomists for standard genome sequencing and annotation.</title>
        <authorList>
            <consortium name="The Broad Institute Genomics Platform"/>
            <consortium name="The Broad Institute Genome Sequencing Center for Infectious Disease"/>
            <person name="Wu L."/>
            <person name="Ma J."/>
        </authorList>
    </citation>
    <scope>NUCLEOTIDE SEQUENCE [LARGE SCALE GENOMIC DNA]</scope>
    <source>
        <strain evidence="3">CECT 7184</strain>
    </source>
</reference>
<evidence type="ECO:0000256" key="1">
    <source>
        <dbReference type="SAM" id="MobiDB-lite"/>
    </source>
</evidence>
<feature type="compositionally biased region" description="Basic and acidic residues" evidence="1">
    <location>
        <begin position="11"/>
        <end position="25"/>
    </location>
</feature>
<feature type="region of interest" description="Disordered" evidence="1">
    <location>
        <begin position="11"/>
        <end position="50"/>
    </location>
</feature>
<dbReference type="Proteomes" id="UP001242368">
    <property type="component" value="Unassembled WGS sequence"/>
</dbReference>
<gene>
    <name evidence="2" type="ORF">QW060_24655</name>
</gene>
<protein>
    <submittedName>
        <fullName evidence="2">Uncharacterized protein</fullName>
    </submittedName>
</protein>
<dbReference type="RefSeq" id="WP_290365348.1">
    <property type="nucleotide sequence ID" value="NZ_JAUFQU010000074.1"/>
</dbReference>
<proteinExistence type="predicted"/>
<evidence type="ECO:0000313" key="2">
    <source>
        <dbReference type="EMBL" id="MDN3710088.1"/>
    </source>
</evidence>
<keyword evidence="3" id="KW-1185">Reference proteome</keyword>